<gene>
    <name evidence="1" type="primary">Acey_s0047.g1436</name>
    <name evidence="1" type="ORF">Y032_0047g1436</name>
</gene>
<dbReference type="EMBL" id="JARK01001383">
    <property type="protein sequence ID" value="EYC12353.1"/>
    <property type="molecule type" value="Genomic_DNA"/>
</dbReference>
<organism evidence="1 2">
    <name type="scientific">Ancylostoma ceylanicum</name>
    <dbReference type="NCBI Taxonomy" id="53326"/>
    <lineage>
        <taxon>Eukaryota</taxon>
        <taxon>Metazoa</taxon>
        <taxon>Ecdysozoa</taxon>
        <taxon>Nematoda</taxon>
        <taxon>Chromadorea</taxon>
        <taxon>Rhabditida</taxon>
        <taxon>Rhabditina</taxon>
        <taxon>Rhabditomorpha</taxon>
        <taxon>Strongyloidea</taxon>
        <taxon>Ancylostomatidae</taxon>
        <taxon>Ancylostomatinae</taxon>
        <taxon>Ancylostoma</taxon>
    </lineage>
</organism>
<keyword evidence="2" id="KW-1185">Reference proteome</keyword>
<dbReference type="AlphaFoldDB" id="A0A016UCK2"/>
<protein>
    <submittedName>
        <fullName evidence="1">Uncharacterized protein</fullName>
    </submittedName>
</protein>
<reference evidence="2" key="1">
    <citation type="journal article" date="2015" name="Nat. Genet.">
        <title>The genome and transcriptome of the zoonotic hookworm Ancylostoma ceylanicum identify infection-specific gene families.</title>
        <authorList>
            <person name="Schwarz E.M."/>
            <person name="Hu Y."/>
            <person name="Antoshechkin I."/>
            <person name="Miller M.M."/>
            <person name="Sternberg P.W."/>
            <person name="Aroian R.V."/>
        </authorList>
    </citation>
    <scope>NUCLEOTIDE SEQUENCE</scope>
    <source>
        <strain evidence="2">HY135</strain>
    </source>
</reference>
<dbReference type="Proteomes" id="UP000024635">
    <property type="component" value="Unassembled WGS sequence"/>
</dbReference>
<sequence>MYSSAKIRPKLFRGFPLDSERYWKHVPQNYGLKFDDFNAVLKTFVEAIIRGPVQYLEGCLEVHYSIIFGAIAATSMEIVTRWIQVD</sequence>
<evidence type="ECO:0000313" key="1">
    <source>
        <dbReference type="EMBL" id="EYC12353.1"/>
    </source>
</evidence>
<evidence type="ECO:0000313" key="2">
    <source>
        <dbReference type="Proteomes" id="UP000024635"/>
    </source>
</evidence>
<proteinExistence type="predicted"/>
<name>A0A016UCK2_9BILA</name>
<comment type="caution">
    <text evidence="1">The sequence shown here is derived from an EMBL/GenBank/DDBJ whole genome shotgun (WGS) entry which is preliminary data.</text>
</comment>
<accession>A0A016UCK2</accession>